<dbReference type="HOGENOM" id="CLU_048127_2_0_1"/>
<proteinExistence type="predicted"/>
<accession>W6Z686</accession>
<feature type="compositionally biased region" description="Basic residues" evidence="1">
    <location>
        <begin position="263"/>
        <end position="273"/>
    </location>
</feature>
<feature type="region of interest" description="Disordered" evidence="1">
    <location>
        <begin position="220"/>
        <end position="290"/>
    </location>
</feature>
<evidence type="ECO:0000313" key="2">
    <source>
        <dbReference type="EMBL" id="EUC43064.1"/>
    </source>
</evidence>
<evidence type="ECO:0000313" key="3">
    <source>
        <dbReference type="Proteomes" id="UP000054032"/>
    </source>
</evidence>
<feature type="compositionally biased region" description="Basic and acidic residues" evidence="1">
    <location>
        <begin position="233"/>
        <end position="260"/>
    </location>
</feature>
<sequence>MSSLHVNKINLTSFHKILACYPATAPEKLRDLDAQRYDVIPLAVASRNGSNKHLTKPEVEKLVEWKLKHGTFRPALLGLVQSNTSQAVEETTKKAFAAISDDECSQANIIQALKILASLKGIGPATSSLLLSVLRPEEIPFFSDELFRWSCWDSEVKAKESAGWQRKIKYNFKEYEMMFVRVKKLRMRLGKSPDQKPGPIVRAVDIEKVAWVLGKEGKDVGTLEEDEDSQAGGDEKGPVKEEETQETKPDAGKDSKEEVTKGPAKKGTKRKAGPVKTLVEGTRKSTRTKK</sequence>
<dbReference type="RefSeq" id="XP_007690446.1">
    <property type="nucleotide sequence ID" value="XM_007692256.1"/>
</dbReference>
<dbReference type="EMBL" id="KI964041">
    <property type="protein sequence ID" value="EUC43064.1"/>
    <property type="molecule type" value="Genomic_DNA"/>
</dbReference>
<dbReference type="eggNOG" id="ENOG502QR55">
    <property type="taxonomic scope" value="Eukaryota"/>
</dbReference>
<dbReference type="GeneID" id="19117959"/>
<dbReference type="KEGG" id="bor:COCMIDRAFT_101891"/>
<gene>
    <name evidence="2" type="ORF">COCMIDRAFT_101891</name>
</gene>
<reference evidence="2 3" key="1">
    <citation type="journal article" date="2013" name="PLoS Genet.">
        <title>Comparative genome structure, secondary metabolite, and effector coding capacity across Cochliobolus pathogens.</title>
        <authorList>
            <person name="Condon B.J."/>
            <person name="Leng Y."/>
            <person name="Wu D."/>
            <person name="Bushley K.E."/>
            <person name="Ohm R.A."/>
            <person name="Otillar R."/>
            <person name="Martin J."/>
            <person name="Schackwitz W."/>
            <person name="Grimwood J."/>
            <person name="MohdZainudin N."/>
            <person name="Xue C."/>
            <person name="Wang R."/>
            <person name="Manning V.A."/>
            <person name="Dhillon B."/>
            <person name="Tu Z.J."/>
            <person name="Steffenson B.J."/>
            <person name="Salamov A."/>
            <person name="Sun H."/>
            <person name="Lowry S."/>
            <person name="LaButti K."/>
            <person name="Han J."/>
            <person name="Copeland A."/>
            <person name="Lindquist E."/>
            <person name="Barry K."/>
            <person name="Schmutz J."/>
            <person name="Baker S.E."/>
            <person name="Ciuffetti L.M."/>
            <person name="Grigoriev I.V."/>
            <person name="Zhong S."/>
            <person name="Turgeon B.G."/>
        </authorList>
    </citation>
    <scope>NUCLEOTIDE SEQUENCE [LARGE SCALE GENOMIC DNA]</scope>
    <source>
        <strain evidence="2 3">ATCC 44560</strain>
    </source>
</reference>
<dbReference type="STRING" id="930090.W6Z686"/>
<organism evidence="2 3">
    <name type="scientific">Bipolaris oryzae ATCC 44560</name>
    <dbReference type="NCBI Taxonomy" id="930090"/>
    <lineage>
        <taxon>Eukaryota</taxon>
        <taxon>Fungi</taxon>
        <taxon>Dikarya</taxon>
        <taxon>Ascomycota</taxon>
        <taxon>Pezizomycotina</taxon>
        <taxon>Dothideomycetes</taxon>
        <taxon>Pleosporomycetidae</taxon>
        <taxon>Pleosporales</taxon>
        <taxon>Pleosporineae</taxon>
        <taxon>Pleosporaceae</taxon>
        <taxon>Bipolaris</taxon>
    </lineage>
</organism>
<keyword evidence="3" id="KW-1185">Reference proteome</keyword>
<protein>
    <submittedName>
        <fullName evidence="2">Uncharacterized protein</fullName>
    </submittedName>
</protein>
<dbReference type="OrthoDB" id="8249012at2759"/>
<dbReference type="AlphaFoldDB" id="W6Z686"/>
<dbReference type="Proteomes" id="UP000054032">
    <property type="component" value="Unassembled WGS sequence"/>
</dbReference>
<dbReference type="PANTHER" id="PTHR21521:SF0">
    <property type="entry name" value="AMUN, ISOFORM A"/>
    <property type="match status" value="1"/>
</dbReference>
<evidence type="ECO:0000256" key="1">
    <source>
        <dbReference type="SAM" id="MobiDB-lite"/>
    </source>
</evidence>
<name>W6Z686_COCMI</name>
<dbReference type="PANTHER" id="PTHR21521">
    <property type="entry name" value="AMUN, ISOFORM A"/>
    <property type="match status" value="1"/>
</dbReference>